<reference evidence="3 4" key="1">
    <citation type="submission" date="2018-05" db="EMBL/GenBank/DDBJ databases">
        <authorList>
            <consortium name="IHU Genomes"/>
        </authorList>
    </citation>
    <scope>NUCLEOTIDE SEQUENCE [LARGE SCALE GENOMIC DNA]</scope>
    <source>
        <strain evidence="3 4">P7336</strain>
    </source>
</reference>
<name>A0A375Z4H7_MYCSH</name>
<dbReference type="Proteomes" id="UP000252015">
    <property type="component" value="Unassembled WGS sequence"/>
</dbReference>
<sequence length="485" mass="48089">MTYTDPDFSTIYSRAAGTGSSARVNDTAGQVSGTTGKVAGATGGKGPDKFTGDAAEIGKTLSALATDAAISKDVWDDLKKSADAWKASAPTAEVMNTAEKAVTDAQAACDKANEAADAAPDDKDLAKKADDAGEALVKAKQALIDLQRKRKAANKALLEAISRAIAKAKRITGGQTKVTGDGTTGVTLPGQSTGTGSGTGTQSTGSGTPAARTASPTAKPSGTPAATPSSNAPSTTTSSTSGLTPAETAALLTAAQGQQNQQPQQAQQAAQQPTAQMPTMPQVPQQNQQQAAADAKRKEAEANDRTALEAAGLGGLVTGIGSPSSTTSSPSPTPAAQQAGTVLRGPEFKPPSLSGATAAQNPVTSGQSAANLTTPSDVAGRPQGTERTAFNQPAPGTHTSGAAESASQRAGETQQQGRPVTGGGMPMAPGMMGAPGGAAPASRQAGDGDRERGVASNSDPLGLMHERGDAVDGGTIAQNRDKPAA</sequence>
<feature type="compositionally biased region" description="Polar residues" evidence="2">
    <location>
        <begin position="19"/>
        <end position="32"/>
    </location>
</feature>
<dbReference type="EMBL" id="UEGW01000001">
    <property type="protein sequence ID" value="SRX96071.1"/>
    <property type="molecule type" value="Genomic_DNA"/>
</dbReference>
<proteinExistence type="predicted"/>
<feature type="compositionally biased region" description="Low complexity" evidence="2">
    <location>
        <begin position="175"/>
        <end position="192"/>
    </location>
</feature>
<protein>
    <submittedName>
        <fullName evidence="3">Uncharacterized protein</fullName>
    </submittedName>
</protein>
<feature type="region of interest" description="Disordered" evidence="2">
    <location>
        <begin position="175"/>
        <end position="485"/>
    </location>
</feature>
<feature type="compositionally biased region" description="Polar residues" evidence="2">
    <location>
        <begin position="397"/>
        <end position="418"/>
    </location>
</feature>
<gene>
    <name evidence="3" type="ORF">MSP7336_04346</name>
</gene>
<feature type="compositionally biased region" description="Low complexity" evidence="2">
    <location>
        <begin position="200"/>
        <end position="293"/>
    </location>
</feature>
<feature type="compositionally biased region" description="Polar residues" evidence="2">
    <location>
        <begin position="354"/>
        <end position="376"/>
    </location>
</feature>
<dbReference type="RefSeq" id="WP_142706832.1">
    <property type="nucleotide sequence ID" value="NZ_UEGW01000001.1"/>
</dbReference>
<evidence type="ECO:0000256" key="1">
    <source>
        <dbReference type="SAM" id="Coils"/>
    </source>
</evidence>
<keyword evidence="1" id="KW-0175">Coiled coil</keyword>
<feature type="coiled-coil region" evidence="1">
    <location>
        <begin position="95"/>
        <end position="156"/>
    </location>
</feature>
<dbReference type="AlphaFoldDB" id="A0A375Z4H7"/>
<feature type="region of interest" description="Disordered" evidence="2">
    <location>
        <begin position="19"/>
        <end position="49"/>
    </location>
</feature>
<evidence type="ECO:0000313" key="3">
    <source>
        <dbReference type="EMBL" id="SRX96071.1"/>
    </source>
</evidence>
<organism evidence="3 4">
    <name type="scientific">Mycobacterium shimoidei</name>
    <dbReference type="NCBI Taxonomy" id="29313"/>
    <lineage>
        <taxon>Bacteria</taxon>
        <taxon>Bacillati</taxon>
        <taxon>Actinomycetota</taxon>
        <taxon>Actinomycetes</taxon>
        <taxon>Mycobacteriales</taxon>
        <taxon>Mycobacteriaceae</taxon>
        <taxon>Mycobacterium</taxon>
    </lineage>
</organism>
<accession>A0A375Z4H7</accession>
<feature type="compositionally biased region" description="Basic and acidic residues" evidence="2">
    <location>
        <begin position="294"/>
        <end position="307"/>
    </location>
</feature>
<feature type="compositionally biased region" description="Low complexity" evidence="2">
    <location>
        <begin position="426"/>
        <end position="441"/>
    </location>
</feature>
<keyword evidence="4" id="KW-1185">Reference proteome</keyword>
<evidence type="ECO:0000256" key="2">
    <source>
        <dbReference type="SAM" id="MobiDB-lite"/>
    </source>
</evidence>
<evidence type="ECO:0000313" key="4">
    <source>
        <dbReference type="Proteomes" id="UP000252015"/>
    </source>
</evidence>